<sequence length="157" mass="18149">MAIAKGRNKELEDFVYDSSNNLQFVIPSICLMETLVAIEREEKRSQSFSQTIQIEMNEAKRNKELNNSQSFVNYLESSLIDYDDILTDFKKRFLNIIEYLKNHGELIEPSIKMLADDIDVDDTPIQEIKESLITALQEAKAGKRIPLEKMWEGIDAE</sequence>
<feature type="domain" description="DUF4935" evidence="1">
    <location>
        <begin position="5"/>
        <end position="115"/>
    </location>
</feature>
<keyword evidence="3" id="KW-1185">Reference proteome</keyword>
<organism evidence="2 3">
    <name type="scientific">Dolichospermum compactum NIES-806</name>
    <dbReference type="NCBI Taxonomy" id="1973481"/>
    <lineage>
        <taxon>Bacteria</taxon>
        <taxon>Bacillati</taxon>
        <taxon>Cyanobacteriota</taxon>
        <taxon>Cyanophyceae</taxon>
        <taxon>Nostocales</taxon>
        <taxon>Aphanizomenonaceae</taxon>
        <taxon>Dolichospermum</taxon>
        <taxon>Dolichospermum compactum</taxon>
    </lineage>
</organism>
<dbReference type="EMBL" id="AP018316">
    <property type="protein sequence ID" value="BAZ84738.1"/>
    <property type="molecule type" value="Genomic_DNA"/>
</dbReference>
<gene>
    <name evidence="2" type="ORF">NIES806_09300</name>
</gene>
<evidence type="ECO:0000313" key="2">
    <source>
        <dbReference type="EMBL" id="BAZ84738.1"/>
    </source>
</evidence>
<accession>A0A1Z4UZR0</accession>
<dbReference type="Proteomes" id="UP000218702">
    <property type="component" value="Chromosome"/>
</dbReference>
<name>A0A1Z4UZR0_9CYAN</name>
<dbReference type="RefSeq" id="WP_096664593.1">
    <property type="nucleotide sequence ID" value="NZ_AP018316.1"/>
</dbReference>
<dbReference type="Pfam" id="PF16289">
    <property type="entry name" value="PIN_12"/>
    <property type="match status" value="1"/>
</dbReference>
<proteinExistence type="predicted"/>
<reference evidence="2 3" key="1">
    <citation type="submission" date="2017-06" db="EMBL/GenBank/DDBJ databases">
        <title>Genome sequencing of cyanobaciteial culture collection at National Institute for Environmental Studies (NIES).</title>
        <authorList>
            <person name="Hirose Y."/>
            <person name="Shimura Y."/>
            <person name="Fujisawa T."/>
            <person name="Nakamura Y."/>
            <person name="Kawachi M."/>
        </authorList>
    </citation>
    <scope>NUCLEOTIDE SEQUENCE [LARGE SCALE GENOMIC DNA]</scope>
    <source>
        <strain evidence="2 3">NIES-806</strain>
    </source>
</reference>
<dbReference type="InterPro" id="IPR032557">
    <property type="entry name" value="DUF4935"/>
</dbReference>
<dbReference type="KEGG" id="dcm:NIES806_09300"/>
<dbReference type="AlphaFoldDB" id="A0A1Z4UZR0"/>
<evidence type="ECO:0000259" key="1">
    <source>
        <dbReference type="Pfam" id="PF16289"/>
    </source>
</evidence>
<protein>
    <recommendedName>
        <fullName evidence="1">DUF4935 domain-containing protein</fullName>
    </recommendedName>
</protein>
<evidence type="ECO:0000313" key="3">
    <source>
        <dbReference type="Proteomes" id="UP000218702"/>
    </source>
</evidence>
<dbReference type="OrthoDB" id="573320at2"/>